<evidence type="ECO:0000313" key="4">
    <source>
        <dbReference type="Proteomes" id="UP000034883"/>
    </source>
</evidence>
<feature type="chain" id="PRO_5002509513" description="Peptidase S9 prolyl oligopeptidase catalytic domain-containing protein" evidence="2">
    <location>
        <begin position="22"/>
        <end position="682"/>
    </location>
</feature>
<gene>
    <name evidence="3" type="ORF">DB32_003428</name>
</gene>
<feature type="signal peptide" evidence="2">
    <location>
        <begin position="1"/>
        <end position="21"/>
    </location>
</feature>
<dbReference type="RefSeq" id="WP_053233466.1">
    <property type="nucleotide sequence ID" value="NZ_CP011125.1"/>
</dbReference>
<feature type="region of interest" description="Disordered" evidence="1">
    <location>
        <begin position="306"/>
        <end position="326"/>
    </location>
</feature>
<keyword evidence="2" id="KW-0732">Signal</keyword>
<evidence type="ECO:0000256" key="1">
    <source>
        <dbReference type="SAM" id="MobiDB-lite"/>
    </source>
</evidence>
<dbReference type="EMBL" id="CP011125">
    <property type="protein sequence ID" value="AKF06279.1"/>
    <property type="molecule type" value="Genomic_DNA"/>
</dbReference>
<evidence type="ECO:0000256" key="2">
    <source>
        <dbReference type="SAM" id="SignalP"/>
    </source>
</evidence>
<evidence type="ECO:0008006" key="5">
    <source>
        <dbReference type="Google" id="ProtNLM"/>
    </source>
</evidence>
<organism evidence="3 4">
    <name type="scientific">Sandaracinus amylolyticus</name>
    <dbReference type="NCBI Taxonomy" id="927083"/>
    <lineage>
        <taxon>Bacteria</taxon>
        <taxon>Pseudomonadati</taxon>
        <taxon>Myxococcota</taxon>
        <taxon>Polyangia</taxon>
        <taxon>Polyangiales</taxon>
        <taxon>Sandaracinaceae</taxon>
        <taxon>Sandaracinus</taxon>
    </lineage>
</organism>
<dbReference type="Proteomes" id="UP000034883">
    <property type="component" value="Chromosome"/>
</dbReference>
<dbReference type="InterPro" id="IPR029058">
    <property type="entry name" value="AB_hydrolase_fold"/>
</dbReference>
<reference evidence="3 4" key="1">
    <citation type="submission" date="2015-03" db="EMBL/GenBank/DDBJ databases">
        <title>Genome assembly of Sandaracinus amylolyticus DSM 53668.</title>
        <authorList>
            <person name="Sharma G."/>
            <person name="Subramanian S."/>
        </authorList>
    </citation>
    <scope>NUCLEOTIDE SEQUENCE [LARGE SCALE GENOMIC DNA]</scope>
    <source>
        <strain evidence="3 4">DSM 53668</strain>
    </source>
</reference>
<proteinExistence type="predicted"/>
<evidence type="ECO:0000313" key="3">
    <source>
        <dbReference type="EMBL" id="AKF06279.1"/>
    </source>
</evidence>
<dbReference type="OrthoDB" id="5377249at2"/>
<dbReference type="PROSITE" id="PS51257">
    <property type="entry name" value="PROKAR_LIPOPROTEIN"/>
    <property type="match status" value="1"/>
</dbReference>
<protein>
    <recommendedName>
        <fullName evidence="5">Peptidase S9 prolyl oligopeptidase catalytic domain-containing protein</fullName>
    </recommendedName>
</protein>
<accession>A0A0F6SF40</accession>
<dbReference type="AlphaFoldDB" id="A0A0F6SF40"/>
<name>A0A0F6SF40_9BACT</name>
<sequence length="682" mass="73932">MRFSAWSWVALLSALLLVACGDDDDGSVDPDAGTPDAGPSYPAECENVSPMDCLLPWPSSRYLAEDETTATGVRIEIPEAAMPLNSRAVPVDPTILSRFDGFSPATSIITAFDDVDPSNLPDEEHIQDSLAQGSPTVLIDAETGERVAHFAEIDTWDYIDPARRPLYIRPAARLAQQRRYLVAIRDLRHTDGSAIEPSAYFRALRDETPLPDASDIESRRAHFEDVFTRLETAGVERATLIEAWDFQTGTDELAWHDTISVRDQGLRAMATDTAAPRCTVTETRDAPRAEIWREIEGTVRVPLFLGGTDPDSHEESVLSRDGDGEPAQNGWADVPFIIRIPNSVRARVAAGGEPVRLLDYGHGLFGDRYGDGGTVSRTIEANEMVSVQIDWWGWSRLDVTRVAQTLQNFSLFTSFGERAVQGVVNHVFLHRAFSVEGGCAELAELQIPLDAGGTAPAIDREELYYYGNSQGGIFGLSLAGIAVDVDRFVVGVGGMTYSIMIPRSSNWVTYGSIMELGYRDPLQRSMLMVMAQSLFDLAEPATYAPHVLSDPLPCADDVCASGATPLKHVLSQIGRDDAQVPNVAAHIAARTMGIGYASPAPYEPWNMEALTADMGASLGTDAMVVFDIPEVPVLPLGTRNPGGDNPAHSGVRESPAAVEQIDLFLRPDGTVVQTCDGVCDPT</sequence>
<keyword evidence="4" id="KW-1185">Reference proteome</keyword>
<dbReference type="STRING" id="927083.DB32_003428"/>
<feature type="compositionally biased region" description="Basic and acidic residues" evidence="1">
    <location>
        <begin position="310"/>
        <end position="323"/>
    </location>
</feature>
<dbReference type="Gene3D" id="3.40.50.1820">
    <property type="entry name" value="alpha/beta hydrolase"/>
    <property type="match status" value="1"/>
</dbReference>
<dbReference type="KEGG" id="samy:DB32_003428"/>